<evidence type="ECO:0000313" key="2">
    <source>
        <dbReference type="EMBL" id="SES87586.1"/>
    </source>
</evidence>
<evidence type="ECO:0000313" key="4">
    <source>
        <dbReference type="Proteomes" id="UP000199519"/>
    </source>
</evidence>
<keyword evidence="4" id="KW-1185">Reference proteome</keyword>
<evidence type="ECO:0000313" key="1">
    <source>
        <dbReference type="EMBL" id="SDF30052.1"/>
    </source>
</evidence>
<dbReference type="RefSeq" id="WP_073159470.1">
    <property type="nucleotide sequence ID" value="NZ_FNBJ01000009.1"/>
</dbReference>
<reference evidence="3 4" key="1">
    <citation type="submission" date="2016-10" db="EMBL/GenBank/DDBJ databases">
        <authorList>
            <person name="Varghese N."/>
            <person name="Submissions S."/>
        </authorList>
    </citation>
    <scope>NUCLEOTIDE SEQUENCE [LARGE SCALE GENOMIC DNA]</scope>
    <source>
        <strain evidence="1 4">WG2</strain>
        <strain evidence="2 3">WG5</strain>
    </source>
</reference>
<dbReference type="Proteomes" id="UP000198612">
    <property type="component" value="Unassembled WGS sequence"/>
</dbReference>
<protein>
    <submittedName>
        <fullName evidence="2">Ethanolamine utilization protein</fullName>
    </submittedName>
</protein>
<dbReference type="Proteomes" id="UP000199519">
    <property type="component" value="Unassembled WGS sequence"/>
</dbReference>
<dbReference type="PIRSF" id="PIRSF034981">
    <property type="entry name" value="Eut_put"/>
    <property type="match status" value="1"/>
</dbReference>
<accession>A0A1M7N1L3</accession>
<dbReference type="EMBL" id="FNBJ01000009">
    <property type="protein sequence ID" value="SDF30052.1"/>
    <property type="molecule type" value="Genomic_DNA"/>
</dbReference>
<dbReference type="EMBL" id="FOHG01000009">
    <property type="protein sequence ID" value="SES87586.1"/>
    <property type="molecule type" value="Genomic_DNA"/>
</dbReference>
<proteinExistence type="predicted"/>
<organism evidence="2 3">
    <name type="scientific">Halanaerobium congolense</name>
    <dbReference type="NCBI Taxonomy" id="54121"/>
    <lineage>
        <taxon>Bacteria</taxon>
        <taxon>Bacillati</taxon>
        <taxon>Bacillota</taxon>
        <taxon>Clostridia</taxon>
        <taxon>Halanaerobiales</taxon>
        <taxon>Halanaerobiaceae</taxon>
        <taxon>Halanaerobium</taxon>
    </lineage>
</organism>
<dbReference type="InterPro" id="IPR013372">
    <property type="entry name" value="Eut_put"/>
</dbReference>
<name>A0A1M7N1L3_9FIRM</name>
<dbReference type="OrthoDB" id="6197337at2"/>
<dbReference type="AlphaFoldDB" id="A0A1M7N1L3"/>
<sequence length="231" mass="26912">MQKEEFIETIVKEVLKKLNDQSDSSKEKFEKEKILLSQKADFQFAQSLREKYELIELEAENEVADFAAVENLVITQLDLKGLIELSELIQVDAQLEFIVKFLFEGKNIYIIEEGLSYRNYHGNVPQALYDKLIKAEEKLKSYGFVFLGLNQLAAELEIKKESKNSTPNHLETKTKSEYFRLDKKLIDLSIIQKLYQKNHSKFEISQSSIVTALAKDYIKDQKIEIEYIEGR</sequence>
<evidence type="ECO:0000313" key="3">
    <source>
        <dbReference type="Proteomes" id="UP000198612"/>
    </source>
</evidence>
<gene>
    <name evidence="1" type="ORF">SAMN04488598_10962</name>
    <name evidence="2" type="ORF">SAMN04515652_10961</name>
</gene>